<keyword evidence="8 9" id="KW-0472">Membrane</keyword>
<dbReference type="PANTHER" id="PTHR30413">
    <property type="entry name" value="INNER MEMBRANE TRANSPORT PERMEASE"/>
    <property type="match status" value="1"/>
</dbReference>
<evidence type="ECO:0000256" key="2">
    <source>
        <dbReference type="ARBA" id="ARBA00007783"/>
    </source>
</evidence>
<comment type="similarity">
    <text evidence="2 9">Belongs to the ABC-2 integral membrane protein family.</text>
</comment>
<dbReference type="EMBL" id="CP063849">
    <property type="protein sequence ID" value="QOY85409.1"/>
    <property type="molecule type" value="Genomic_DNA"/>
</dbReference>
<name>A0A7S7NLM7_PALFE</name>
<evidence type="ECO:0000256" key="3">
    <source>
        <dbReference type="ARBA" id="ARBA00022448"/>
    </source>
</evidence>
<reference evidence="11 12" key="1">
    <citation type="submission" date="2020-10" db="EMBL/GenBank/DDBJ databases">
        <title>Complete genome sequence of Paludibaculum fermentans P105T, a facultatively anaerobic acidobacterium capable of dissimilatory Fe(III) reduction.</title>
        <authorList>
            <person name="Dedysh S.N."/>
            <person name="Beletsky A.V."/>
            <person name="Kulichevskaya I.S."/>
            <person name="Mardanov A.V."/>
            <person name="Ravin N.V."/>
        </authorList>
    </citation>
    <scope>NUCLEOTIDE SEQUENCE [LARGE SCALE GENOMIC DNA]</scope>
    <source>
        <strain evidence="11 12">P105</strain>
    </source>
</reference>
<keyword evidence="5" id="KW-0997">Cell inner membrane</keyword>
<evidence type="ECO:0000259" key="10">
    <source>
        <dbReference type="PROSITE" id="PS51012"/>
    </source>
</evidence>
<protein>
    <recommendedName>
        <fullName evidence="9">Transport permease protein</fullName>
    </recommendedName>
</protein>
<keyword evidence="7 9" id="KW-1133">Transmembrane helix</keyword>
<dbReference type="KEGG" id="pfer:IRI77_21550"/>
<feature type="domain" description="ABC transmembrane type-2" evidence="10">
    <location>
        <begin position="27"/>
        <end position="246"/>
    </location>
</feature>
<evidence type="ECO:0000256" key="8">
    <source>
        <dbReference type="ARBA" id="ARBA00023136"/>
    </source>
</evidence>
<dbReference type="PRINTS" id="PR00164">
    <property type="entry name" value="ABC2TRNSPORT"/>
</dbReference>
<gene>
    <name evidence="11" type="ORF">IRI77_21550</name>
</gene>
<accession>A0A7S7NLM7</accession>
<proteinExistence type="inferred from homology"/>
<feature type="transmembrane region" description="Helical" evidence="9">
    <location>
        <begin position="134"/>
        <end position="161"/>
    </location>
</feature>
<evidence type="ECO:0000256" key="7">
    <source>
        <dbReference type="ARBA" id="ARBA00022989"/>
    </source>
</evidence>
<feature type="transmembrane region" description="Helical" evidence="9">
    <location>
        <begin position="58"/>
        <end position="79"/>
    </location>
</feature>
<evidence type="ECO:0000256" key="9">
    <source>
        <dbReference type="RuleBase" id="RU361157"/>
    </source>
</evidence>
<keyword evidence="6 9" id="KW-0812">Transmembrane</keyword>
<dbReference type="GO" id="GO:0140359">
    <property type="term" value="F:ABC-type transporter activity"/>
    <property type="evidence" value="ECO:0007669"/>
    <property type="project" value="InterPro"/>
</dbReference>
<evidence type="ECO:0000313" key="12">
    <source>
        <dbReference type="Proteomes" id="UP000593892"/>
    </source>
</evidence>
<dbReference type="RefSeq" id="WP_194447079.1">
    <property type="nucleotide sequence ID" value="NZ_CP063849.1"/>
</dbReference>
<evidence type="ECO:0000256" key="4">
    <source>
        <dbReference type="ARBA" id="ARBA00022475"/>
    </source>
</evidence>
<feature type="transmembrane region" description="Helical" evidence="9">
    <location>
        <begin position="224"/>
        <end position="243"/>
    </location>
</feature>
<dbReference type="GO" id="GO:0043190">
    <property type="term" value="C:ATP-binding cassette (ABC) transporter complex"/>
    <property type="evidence" value="ECO:0007669"/>
    <property type="project" value="InterPro"/>
</dbReference>
<organism evidence="11 12">
    <name type="scientific">Paludibaculum fermentans</name>
    <dbReference type="NCBI Taxonomy" id="1473598"/>
    <lineage>
        <taxon>Bacteria</taxon>
        <taxon>Pseudomonadati</taxon>
        <taxon>Acidobacteriota</taxon>
        <taxon>Terriglobia</taxon>
        <taxon>Bryobacterales</taxon>
        <taxon>Bryobacteraceae</taxon>
        <taxon>Paludibaculum</taxon>
    </lineage>
</organism>
<dbReference type="PANTHER" id="PTHR30413:SF8">
    <property type="entry name" value="TRANSPORT PERMEASE PROTEIN"/>
    <property type="match status" value="1"/>
</dbReference>
<dbReference type="Proteomes" id="UP000593892">
    <property type="component" value="Chromosome"/>
</dbReference>
<dbReference type="PIRSF" id="PIRSF006648">
    <property type="entry name" value="DrrB"/>
    <property type="match status" value="1"/>
</dbReference>
<comment type="subcellular location">
    <subcellularLocation>
        <location evidence="1">Cell inner membrane</location>
        <topology evidence="1">Multi-pass membrane protein</topology>
    </subcellularLocation>
    <subcellularLocation>
        <location evidence="9">Cell membrane</location>
        <topology evidence="9">Multi-pass membrane protein</topology>
    </subcellularLocation>
</comment>
<keyword evidence="4 9" id="KW-1003">Cell membrane</keyword>
<dbReference type="Pfam" id="PF01061">
    <property type="entry name" value="ABC2_membrane"/>
    <property type="match status" value="1"/>
</dbReference>
<dbReference type="GO" id="GO:0015920">
    <property type="term" value="P:lipopolysaccharide transport"/>
    <property type="evidence" value="ECO:0007669"/>
    <property type="project" value="TreeGrafter"/>
</dbReference>
<keyword evidence="3 9" id="KW-0813">Transport</keyword>
<feature type="transmembrane region" description="Helical" evidence="9">
    <location>
        <begin position="168"/>
        <end position="187"/>
    </location>
</feature>
<keyword evidence="12" id="KW-1185">Reference proteome</keyword>
<feature type="transmembrane region" description="Helical" evidence="9">
    <location>
        <begin position="100"/>
        <end position="128"/>
    </location>
</feature>
<dbReference type="AlphaFoldDB" id="A0A7S7NLM7"/>
<dbReference type="InterPro" id="IPR047817">
    <property type="entry name" value="ABC2_TM_bact-type"/>
</dbReference>
<evidence type="ECO:0000256" key="5">
    <source>
        <dbReference type="ARBA" id="ARBA00022519"/>
    </source>
</evidence>
<evidence type="ECO:0000256" key="1">
    <source>
        <dbReference type="ARBA" id="ARBA00004429"/>
    </source>
</evidence>
<dbReference type="InterPro" id="IPR000412">
    <property type="entry name" value="ABC_2_transport"/>
</dbReference>
<sequence length="254" mass="28787">MWRGDLLYLVRNLVLKDFKVRYRNMSLGMLWSLLNPLVMMGILTFVFTMIFPNKTVDHFAVFVLTGMVPYNFFSLAWATSSASIVESADFIKRVNVPREMIPLTAVLSTALNMAAQVALLFALVLFFGYGVNRYWLLLPVVWGLEIAFVCGLGLITGTLAVFIRDTRYVVESVNLVMFWLVPIFYPFSAIPPQLQPLYQYNPVAALVLASRNILLEGVAPSGELLLKLALVSFGTLAVGSFTFRHWKRQFYDYL</sequence>
<evidence type="ECO:0000313" key="11">
    <source>
        <dbReference type="EMBL" id="QOY85409.1"/>
    </source>
</evidence>
<evidence type="ECO:0000256" key="6">
    <source>
        <dbReference type="ARBA" id="ARBA00022692"/>
    </source>
</evidence>
<dbReference type="PROSITE" id="PS51012">
    <property type="entry name" value="ABC_TM2"/>
    <property type="match status" value="1"/>
</dbReference>
<dbReference type="InterPro" id="IPR013525">
    <property type="entry name" value="ABC2_TM"/>
</dbReference>
<feature type="transmembrane region" description="Helical" evidence="9">
    <location>
        <begin position="29"/>
        <end position="52"/>
    </location>
</feature>